<proteinExistence type="inferred from homology"/>
<dbReference type="Gene3D" id="3.40.50.1820">
    <property type="entry name" value="alpha/beta hydrolase"/>
    <property type="match status" value="1"/>
</dbReference>
<dbReference type="InterPro" id="IPR029058">
    <property type="entry name" value="AB_hydrolase_fold"/>
</dbReference>
<accession>A0A212AB68</accession>
<reference evidence="3 4" key="1">
    <citation type="submission" date="2016-12" db="EMBL/GenBank/DDBJ databases">
        <title>Comparison of Traditional DNA-DNA Hybridization with In Silico Genomic Analysis.</title>
        <authorList>
            <person name="Nicholson A.C."/>
            <person name="Humrighouse B.W."/>
            <person name="Graziano J."/>
            <person name="Lasker B."/>
            <person name="Whitney A.M."/>
            <person name="Mcquiston J.R."/>
        </authorList>
    </citation>
    <scope>NUCLEOTIDE SEQUENCE [LARGE SCALE GENOMIC DNA]</scope>
    <source>
        <strain evidence="3 4">H2240</strain>
    </source>
</reference>
<dbReference type="PANTHER" id="PTHR40841">
    <property type="entry name" value="SIDEROPHORE TRIACETYLFUSARININE C ESTERASE"/>
    <property type="match status" value="1"/>
</dbReference>
<dbReference type="GO" id="GO:0016788">
    <property type="term" value="F:hydrolase activity, acting on ester bonds"/>
    <property type="evidence" value="ECO:0007669"/>
    <property type="project" value="TreeGrafter"/>
</dbReference>
<dbReference type="Proteomes" id="UP000196878">
    <property type="component" value="Unassembled WGS sequence"/>
</dbReference>
<name>A0A212AB68_9RHOB</name>
<dbReference type="InterPro" id="IPR000801">
    <property type="entry name" value="Esterase-like"/>
</dbReference>
<keyword evidence="4" id="KW-1185">Reference proteome</keyword>
<sequence>MRQTGKAGPDHALRQAELQILRSENPTHEMSERTVATGPGHRIFLAIPKAAPPENGWPILYLLDGNAAYDYLTATHLALAQGLVIAGIGYDTDRQFSRERRTLDFTPPDGPGDGIRPDPVHPGRLAGGGAVFLDRLTGPLREAAEQGLRIDPRRRTLWGHSFGGLFTLYALLSRPRAFARYAAISPSVWWDEPLMQRIAAQAPVLEAPVLETPTREAPPPLLIALGDREKRSGSDGPVPDGPAPATMHFLETLREFTGLRPALHVLREHVHIQTLAGSLPLVFPFAAAE</sequence>
<dbReference type="InterPro" id="IPR052558">
    <property type="entry name" value="Siderophore_Hydrolase_D"/>
</dbReference>
<dbReference type="SUPFAM" id="SSF53474">
    <property type="entry name" value="alpha/beta-Hydrolases"/>
    <property type="match status" value="1"/>
</dbReference>
<keyword evidence="2" id="KW-0378">Hydrolase</keyword>
<dbReference type="OrthoDB" id="9784036at2"/>
<dbReference type="AlphaFoldDB" id="A0A212AB68"/>
<organism evidence="3 4">
    <name type="scientific">Haematobacter genomosp. 1</name>
    <dbReference type="NCBI Taxonomy" id="366618"/>
    <lineage>
        <taxon>Bacteria</taxon>
        <taxon>Pseudomonadati</taxon>
        <taxon>Pseudomonadota</taxon>
        <taxon>Alphaproteobacteria</taxon>
        <taxon>Rhodobacterales</taxon>
        <taxon>Paracoccaceae</taxon>
        <taxon>Haematobacter</taxon>
    </lineage>
</organism>
<evidence type="ECO:0000256" key="1">
    <source>
        <dbReference type="ARBA" id="ARBA00005622"/>
    </source>
</evidence>
<evidence type="ECO:0000313" key="3">
    <source>
        <dbReference type="EMBL" id="OWJ77858.1"/>
    </source>
</evidence>
<dbReference type="PANTHER" id="PTHR40841:SF2">
    <property type="entry name" value="SIDEROPHORE-DEGRADING ESTERASE (EUROFUNG)"/>
    <property type="match status" value="1"/>
</dbReference>
<evidence type="ECO:0000313" key="4">
    <source>
        <dbReference type="Proteomes" id="UP000196878"/>
    </source>
</evidence>
<protein>
    <submittedName>
        <fullName evidence="3">Esterase</fullName>
    </submittedName>
</protein>
<dbReference type="EMBL" id="NIPW01000015">
    <property type="protein sequence ID" value="OWJ77858.1"/>
    <property type="molecule type" value="Genomic_DNA"/>
</dbReference>
<dbReference type="Pfam" id="PF00756">
    <property type="entry name" value="Esterase"/>
    <property type="match status" value="1"/>
</dbReference>
<gene>
    <name evidence="3" type="ORF">CDV49_10050</name>
</gene>
<comment type="similarity">
    <text evidence="1">Belongs to the esterase D family.</text>
</comment>
<evidence type="ECO:0000256" key="2">
    <source>
        <dbReference type="ARBA" id="ARBA00022801"/>
    </source>
</evidence>
<dbReference type="RefSeq" id="WP_088215407.1">
    <property type="nucleotide sequence ID" value="NZ_NIPW01000015.1"/>
</dbReference>
<comment type="caution">
    <text evidence="3">The sequence shown here is derived from an EMBL/GenBank/DDBJ whole genome shotgun (WGS) entry which is preliminary data.</text>
</comment>